<evidence type="ECO:0000256" key="1">
    <source>
        <dbReference type="SAM" id="Coils"/>
    </source>
</evidence>
<evidence type="ECO:0000256" key="2">
    <source>
        <dbReference type="SAM" id="MobiDB-lite"/>
    </source>
</evidence>
<feature type="region of interest" description="Disordered" evidence="2">
    <location>
        <begin position="1"/>
        <end position="37"/>
    </location>
</feature>
<feature type="coiled-coil region" evidence="1">
    <location>
        <begin position="58"/>
        <end position="121"/>
    </location>
</feature>
<comment type="caution">
    <text evidence="3">The sequence shown here is derived from an EMBL/GenBank/DDBJ whole genome shotgun (WGS) entry which is preliminary data.</text>
</comment>
<organism evidence="3 4">
    <name type="scientific">Rhodosalinus halophilus</name>
    <dbReference type="NCBI Taxonomy" id="2259333"/>
    <lineage>
        <taxon>Bacteria</taxon>
        <taxon>Pseudomonadati</taxon>
        <taxon>Pseudomonadota</taxon>
        <taxon>Alphaproteobacteria</taxon>
        <taxon>Rhodobacterales</taxon>
        <taxon>Paracoccaceae</taxon>
        <taxon>Rhodosalinus</taxon>
    </lineage>
</organism>
<reference evidence="3 4" key="1">
    <citation type="submission" date="2018-07" db="EMBL/GenBank/DDBJ databases">
        <title>Rhodosalinus sp. strain E84T genomic sequence and assembly.</title>
        <authorList>
            <person name="Liu Z.-W."/>
            <person name="Lu D.-C."/>
        </authorList>
    </citation>
    <scope>NUCLEOTIDE SEQUENCE [LARGE SCALE GENOMIC DNA]</scope>
    <source>
        <strain evidence="3 4">E84</strain>
    </source>
</reference>
<sequence>MAGQADVRNGQAGGSDATQASKRAAEPAESVVDPANPAELQARYERLLAQNTSMAVNLGRLRQELERRKAEAASATDAAERENKRFESEIKARFEEIARLTEMLEERREAADARIAELQQRHDDVVAYAAQLEHAHLSMLESTSWKLTAPVRALVRVLARHPKPQRFRARFLNYGE</sequence>
<gene>
    <name evidence="3" type="ORF">DRV85_11630</name>
</gene>
<accession>A0A365U7F8</accession>
<keyword evidence="4" id="KW-1185">Reference proteome</keyword>
<keyword evidence="1" id="KW-0175">Coiled coil</keyword>
<dbReference type="RefSeq" id="WP_113289637.1">
    <property type="nucleotide sequence ID" value="NZ_QNTQ01000010.1"/>
</dbReference>
<dbReference type="AlphaFoldDB" id="A0A365U7F8"/>
<dbReference type="Proteomes" id="UP000253370">
    <property type="component" value="Unassembled WGS sequence"/>
</dbReference>
<dbReference type="EMBL" id="QNTQ01000010">
    <property type="protein sequence ID" value="RBI84598.1"/>
    <property type="molecule type" value="Genomic_DNA"/>
</dbReference>
<evidence type="ECO:0000313" key="3">
    <source>
        <dbReference type="EMBL" id="RBI84598.1"/>
    </source>
</evidence>
<evidence type="ECO:0000313" key="4">
    <source>
        <dbReference type="Proteomes" id="UP000253370"/>
    </source>
</evidence>
<name>A0A365U7F8_9RHOB</name>
<protein>
    <submittedName>
        <fullName evidence="3">Uncharacterized protein</fullName>
    </submittedName>
</protein>
<dbReference type="OrthoDB" id="7210452at2"/>
<proteinExistence type="predicted"/>